<dbReference type="InterPro" id="IPR010905">
    <property type="entry name" value="Glyco_hydro_88"/>
</dbReference>
<organism evidence="2">
    <name type="scientific">Paenarthrobacter sp. AMU7</name>
    <dbReference type="NCBI Taxonomy" id="3162492"/>
    <lineage>
        <taxon>Bacteria</taxon>
        <taxon>Bacillati</taxon>
        <taxon>Actinomycetota</taxon>
        <taxon>Actinomycetes</taxon>
        <taxon>Micrococcales</taxon>
        <taxon>Micrococcaceae</taxon>
        <taxon>Paenarthrobacter</taxon>
    </lineage>
</organism>
<dbReference type="InterPro" id="IPR008928">
    <property type="entry name" value="6-hairpin_glycosidase_sf"/>
</dbReference>
<dbReference type="PANTHER" id="PTHR33886">
    <property type="entry name" value="UNSATURATED RHAMNOGALACTURONAN HYDROLASE (EUROFUNG)"/>
    <property type="match status" value="1"/>
</dbReference>
<dbReference type="GO" id="GO:0005975">
    <property type="term" value="P:carbohydrate metabolic process"/>
    <property type="evidence" value="ECO:0007669"/>
    <property type="project" value="InterPro"/>
</dbReference>
<reference evidence="2" key="1">
    <citation type="submission" date="2024-07" db="EMBL/GenBank/DDBJ databases">
        <authorList>
            <person name="Li J."/>
            <person name="Wei H."/>
            <person name="Ma J."/>
        </authorList>
    </citation>
    <scope>NUCLEOTIDE SEQUENCE</scope>
    <source>
        <strain evidence="2">AMU7</strain>
    </source>
</reference>
<dbReference type="EMBL" id="CP165735">
    <property type="protein sequence ID" value="XDV71273.1"/>
    <property type="molecule type" value="Genomic_DNA"/>
</dbReference>
<dbReference type="PANTHER" id="PTHR33886:SF8">
    <property type="entry name" value="UNSATURATED RHAMNOGALACTURONAN HYDROLASE (EUROFUNG)"/>
    <property type="match status" value="1"/>
</dbReference>
<evidence type="ECO:0000313" key="2">
    <source>
        <dbReference type="EMBL" id="XDV71273.1"/>
    </source>
</evidence>
<dbReference type="RefSeq" id="WP_369745417.1">
    <property type="nucleotide sequence ID" value="NZ_CP165735.1"/>
</dbReference>
<name>A0AB39YQ29_9MICC</name>
<protein>
    <submittedName>
        <fullName evidence="2">Glycoside hydrolase family 88 protein</fullName>
    </submittedName>
</protein>
<dbReference type="Gene3D" id="1.50.10.10">
    <property type="match status" value="1"/>
</dbReference>
<evidence type="ECO:0000256" key="1">
    <source>
        <dbReference type="ARBA" id="ARBA00022801"/>
    </source>
</evidence>
<gene>
    <name evidence="2" type="ORF">ABQM86_20315</name>
</gene>
<keyword evidence="1 2" id="KW-0378">Hydrolase</keyword>
<dbReference type="InterPro" id="IPR012341">
    <property type="entry name" value="6hp_glycosidase-like_sf"/>
</dbReference>
<proteinExistence type="predicted"/>
<dbReference type="SUPFAM" id="SSF48208">
    <property type="entry name" value="Six-hairpin glycosidases"/>
    <property type="match status" value="1"/>
</dbReference>
<dbReference type="InterPro" id="IPR052043">
    <property type="entry name" value="PolySaccharide_Degr_Enz"/>
</dbReference>
<dbReference type="GO" id="GO:0016787">
    <property type="term" value="F:hydrolase activity"/>
    <property type="evidence" value="ECO:0007669"/>
    <property type="project" value="UniProtKB-KW"/>
</dbReference>
<dbReference type="AlphaFoldDB" id="A0AB39YQ29"/>
<accession>A0AB39YQ29</accession>
<sequence>MEVTSKLPTERLTSFDAASKTPHQIAVGLYNHYNDIEEIKAYYGVLAIYGLARAAVAATDEALLDRVEEIVRRFPDEVSHPHYNFPSYSIGGIAQAFLSSIGRTPDRAVLLRDFAEELMTAPRNAEGIIKLPGTDDSIWIDAAMASSPFLLYAGLALDEPRYVDEAITQSVKMYDAFLNKDNGLLHQCRSFVAPGVLSQDHWGRGNGWGIFALAELLRGLPVDAPRRSEVESRFVALCTALLPHQTLRGLWRQEIPLQSAWEEASGTGLILYSFGVGIEQGILTGTTWADAVVRGLNGLSEWCINQDYSTENSCPGTLCPGTGDSKGTVQAYVELPVPHQDEHHSFSALILALSVAPVVGVEDLQLRATPQSTAYLPAMTS</sequence>
<dbReference type="Pfam" id="PF07470">
    <property type="entry name" value="Glyco_hydro_88"/>
    <property type="match status" value="1"/>
</dbReference>